<dbReference type="GeneID" id="90041011"/>
<feature type="chain" id="PRO_5045043664" evidence="2">
    <location>
        <begin position="22"/>
        <end position="256"/>
    </location>
</feature>
<comment type="caution">
    <text evidence="3">The sequence shown here is derived from an EMBL/GenBank/DDBJ whole genome shotgun (WGS) entry which is preliminary data.</text>
</comment>
<evidence type="ECO:0000313" key="3">
    <source>
        <dbReference type="EMBL" id="KAK7202948.1"/>
    </source>
</evidence>
<evidence type="ECO:0000313" key="4">
    <source>
        <dbReference type="Proteomes" id="UP001498771"/>
    </source>
</evidence>
<protein>
    <submittedName>
        <fullName evidence="3">Uncharacterized protein</fullName>
    </submittedName>
</protein>
<reference evidence="3 4" key="1">
    <citation type="submission" date="2024-03" db="EMBL/GenBank/DDBJ databases">
        <title>Genome-scale model development and genomic sequencing of the oleaginous clade Lipomyces.</title>
        <authorList>
            <consortium name="Lawrence Berkeley National Laboratory"/>
            <person name="Czajka J.J."/>
            <person name="Han Y."/>
            <person name="Kim J."/>
            <person name="Mondo S.J."/>
            <person name="Hofstad B.A."/>
            <person name="Robles A."/>
            <person name="Haridas S."/>
            <person name="Riley R."/>
            <person name="LaButti K."/>
            <person name="Pangilinan J."/>
            <person name="Andreopoulos W."/>
            <person name="Lipzen A."/>
            <person name="Yan J."/>
            <person name="Wang M."/>
            <person name="Ng V."/>
            <person name="Grigoriev I.V."/>
            <person name="Spatafora J.W."/>
            <person name="Magnuson J.K."/>
            <person name="Baker S.E."/>
            <person name="Pomraning K.R."/>
        </authorList>
    </citation>
    <scope>NUCLEOTIDE SEQUENCE [LARGE SCALE GENOMIC DNA]</scope>
    <source>
        <strain evidence="3 4">Phaff 52-87</strain>
    </source>
</reference>
<gene>
    <name evidence="3" type="ORF">BZA70DRAFT_87698</name>
</gene>
<feature type="signal peptide" evidence="2">
    <location>
        <begin position="1"/>
        <end position="21"/>
    </location>
</feature>
<name>A0ABR1F1D8_9ASCO</name>
<evidence type="ECO:0000256" key="2">
    <source>
        <dbReference type="SAM" id="SignalP"/>
    </source>
</evidence>
<dbReference type="EMBL" id="JBBJBU010000014">
    <property type="protein sequence ID" value="KAK7202948.1"/>
    <property type="molecule type" value="Genomic_DNA"/>
</dbReference>
<sequence length="256" mass="27488">MPLHSLAIAVIALLALASVLATTLFLAARARRRTRLASSSRAHNRSSSVLLSVSPEVAAEKLSSESTSASSLASPDSTPRAARTSVTLARSFSNASTLVGSVDSTTPKKLAVSPPSVLTTLARTFSLSPKPKPAVPEIRITFPEEYDSESDDDSNYSSDSNSSFETDSLPESDHHQQPSVSRRAKRPPRCVVVEISESGPAFVRELVESDDSSDLLPQISCKKQRNDKTFSRHHHDAAAESMLHDIDLNAPIAVRS</sequence>
<feature type="region of interest" description="Disordered" evidence="1">
    <location>
        <begin position="144"/>
        <end position="187"/>
    </location>
</feature>
<organism evidence="3 4">
    <name type="scientific">Myxozyma melibiosi</name>
    <dbReference type="NCBI Taxonomy" id="54550"/>
    <lineage>
        <taxon>Eukaryota</taxon>
        <taxon>Fungi</taxon>
        <taxon>Dikarya</taxon>
        <taxon>Ascomycota</taxon>
        <taxon>Saccharomycotina</taxon>
        <taxon>Lipomycetes</taxon>
        <taxon>Lipomycetales</taxon>
        <taxon>Lipomycetaceae</taxon>
        <taxon>Myxozyma</taxon>
    </lineage>
</organism>
<keyword evidence="2" id="KW-0732">Signal</keyword>
<dbReference type="Proteomes" id="UP001498771">
    <property type="component" value="Unassembled WGS sequence"/>
</dbReference>
<feature type="compositionally biased region" description="Low complexity" evidence="1">
    <location>
        <begin position="155"/>
        <end position="167"/>
    </location>
</feature>
<proteinExistence type="predicted"/>
<feature type="compositionally biased region" description="Acidic residues" evidence="1">
    <location>
        <begin position="144"/>
        <end position="154"/>
    </location>
</feature>
<keyword evidence="4" id="KW-1185">Reference proteome</keyword>
<evidence type="ECO:0000256" key="1">
    <source>
        <dbReference type="SAM" id="MobiDB-lite"/>
    </source>
</evidence>
<accession>A0ABR1F1D8</accession>
<dbReference type="RefSeq" id="XP_064765981.1">
    <property type="nucleotide sequence ID" value="XM_064915499.1"/>
</dbReference>